<evidence type="ECO:0000313" key="5">
    <source>
        <dbReference type="EMBL" id="KMW08818.1"/>
    </source>
</evidence>
<dbReference type="PROSITE" id="PS50110">
    <property type="entry name" value="RESPONSE_REGULATORY"/>
    <property type="match status" value="1"/>
</dbReference>
<proteinExistence type="predicted"/>
<dbReference type="InterPro" id="IPR011006">
    <property type="entry name" value="CheY-like_superfamily"/>
</dbReference>
<accession>A0A0J9B6R8</accession>
<sequence length="241" mass="28447">MRAAIIDDLAMCRKDIKECLIRYLEDHYAGELPVIEEFGSGTAFLDKFLPDAYDIIFIDQYMEEISGIETAKQIRQRDSLTALIFVTTSHDHAVESYGVRASGYLIKPLLYKDFEQAMSLAHVEKILQARFISIDGNKLLLRDILWCDRDEHYVRIHMGIHGIIRYRIPLNGLEALLEPYPQFLSCYRGLIVNMDRVQRMEQMDFWMDTGERVPFRKRDRADIKDRFYRYMFQKEREGSLL</sequence>
<dbReference type="Pfam" id="PF04397">
    <property type="entry name" value="LytTR"/>
    <property type="match status" value="1"/>
</dbReference>
<dbReference type="SUPFAM" id="SSF52172">
    <property type="entry name" value="CheY-like"/>
    <property type="match status" value="1"/>
</dbReference>
<dbReference type="GO" id="GO:0000156">
    <property type="term" value="F:phosphorelay response regulator activity"/>
    <property type="evidence" value="ECO:0007669"/>
    <property type="project" value="InterPro"/>
</dbReference>
<dbReference type="EMBL" id="ADLK01000078">
    <property type="protein sequence ID" value="KMW08818.1"/>
    <property type="molecule type" value="Genomic_DNA"/>
</dbReference>
<dbReference type="InterPro" id="IPR001789">
    <property type="entry name" value="Sig_transdc_resp-reg_receiver"/>
</dbReference>
<dbReference type="RefSeq" id="WP_048929186.1">
    <property type="nucleotide sequence ID" value="NZ_KQ235875.1"/>
</dbReference>
<dbReference type="SMART" id="SM00448">
    <property type="entry name" value="REC"/>
    <property type="match status" value="1"/>
</dbReference>
<evidence type="ECO:0000256" key="3">
    <source>
        <dbReference type="PROSITE-ProRule" id="PRU00169"/>
    </source>
</evidence>
<dbReference type="PANTHER" id="PTHR37299:SF1">
    <property type="entry name" value="STAGE 0 SPORULATION PROTEIN A HOMOLOG"/>
    <property type="match status" value="1"/>
</dbReference>
<dbReference type="Gene3D" id="3.40.50.2300">
    <property type="match status" value="1"/>
</dbReference>
<dbReference type="SMART" id="SM00850">
    <property type="entry name" value="LytTR"/>
    <property type="match status" value="1"/>
</dbReference>
<comment type="function">
    <text evidence="2">May play the central regulatory role in sporulation. It may be an element of the effector pathway responsible for the activation of sporulation genes in response to nutritional stress. Spo0A may act in concert with spo0H (a sigma factor) to control the expression of some genes that are critical to the sporulation process.</text>
</comment>
<feature type="modified residue" description="4-aspartylphosphate" evidence="3">
    <location>
        <position position="59"/>
    </location>
</feature>
<keyword evidence="3" id="KW-0597">Phosphoprotein</keyword>
<dbReference type="GO" id="GO:0003677">
    <property type="term" value="F:DNA binding"/>
    <property type="evidence" value="ECO:0007669"/>
    <property type="project" value="InterPro"/>
</dbReference>
<dbReference type="Pfam" id="PF00072">
    <property type="entry name" value="Response_reg"/>
    <property type="match status" value="1"/>
</dbReference>
<dbReference type="OrthoDB" id="9788600at2"/>
<comment type="caution">
    <text evidence="5">The sequence shown here is derived from an EMBL/GenBank/DDBJ whole genome shotgun (WGS) entry which is preliminary data.</text>
</comment>
<evidence type="ECO:0000259" key="4">
    <source>
        <dbReference type="PROSITE" id="PS50110"/>
    </source>
</evidence>
<gene>
    <name evidence="5" type="ORF">HMPREF9470_00715</name>
</gene>
<dbReference type="InterPro" id="IPR007492">
    <property type="entry name" value="LytTR_DNA-bd_dom"/>
</dbReference>
<dbReference type="PANTHER" id="PTHR37299">
    <property type="entry name" value="TRANSCRIPTIONAL REGULATOR-RELATED"/>
    <property type="match status" value="1"/>
</dbReference>
<evidence type="ECO:0000256" key="2">
    <source>
        <dbReference type="ARBA" id="ARBA00024867"/>
    </source>
</evidence>
<protein>
    <recommendedName>
        <fullName evidence="1">Stage 0 sporulation protein A homolog</fullName>
    </recommendedName>
</protein>
<organism evidence="5 6">
    <name type="scientific">[Clostridium] citroniae WAL-19142</name>
    <dbReference type="NCBI Taxonomy" id="742734"/>
    <lineage>
        <taxon>Bacteria</taxon>
        <taxon>Bacillati</taxon>
        <taxon>Bacillota</taxon>
        <taxon>Clostridia</taxon>
        <taxon>Lachnospirales</taxon>
        <taxon>Lachnospiraceae</taxon>
        <taxon>Enterocloster</taxon>
    </lineage>
</organism>
<feature type="domain" description="Response regulatory" evidence="4">
    <location>
        <begin position="2"/>
        <end position="122"/>
    </location>
</feature>
<name>A0A0J9B6R8_9FIRM</name>
<evidence type="ECO:0000256" key="1">
    <source>
        <dbReference type="ARBA" id="ARBA00018672"/>
    </source>
</evidence>
<reference evidence="5 6" key="1">
    <citation type="submission" date="2011-04" db="EMBL/GenBank/DDBJ databases">
        <title>The Genome Sequence of Clostridium citroniae WAL-19142.</title>
        <authorList>
            <consortium name="The Broad Institute Genome Sequencing Platform"/>
            <person name="Earl A."/>
            <person name="Ward D."/>
            <person name="Feldgarden M."/>
            <person name="Gevers D."/>
            <person name="Warren Y.A."/>
            <person name="Tyrrell K.L."/>
            <person name="Citron D.M."/>
            <person name="Goldstein E.J."/>
            <person name="Daigneault M."/>
            <person name="Allen-Vercoe E."/>
            <person name="Young S.K."/>
            <person name="Zeng Q."/>
            <person name="Gargeya S."/>
            <person name="Fitzgerald M."/>
            <person name="Haas B."/>
            <person name="Abouelleil A."/>
            <person name="Alvarado L."/>
            <person name="Arachchi H.M."/>
            <person name="Berlin A."/>
            <person name="Brown A."/>
            <person name="Chapman S.B."/>
            <person name="Chen Z."/>
            <person name="Dunbar C."/>
            <person name="Freedman E."/>
            <person name="Gearin G."/>
            <person name="Gellesch M."/>
            <person name="Goldberg J."/>
            <person name="Griggs A."/>
            <person name="Gujja S."/>
            <person name="Heilman E.R."/>
            <person name="Heiman D."/>
            <person name="Howarth C."/>
            <person name="Larson L."/>
            <person name="Lui A."/>
            <person name="MacDonald P.J."/>
            <person name="Mehta T."/>
            <person name="Montmayeur A."/>
            <person name="Murphy C."/>
            <person name="Neiman D."/>
            <person name="Pearson M."/>
            <person name="Priest M."/>
            <person name="Roberts A."/>
            <person name="Saif S."/>
            <person name="Shea T."/>
            <person name="Shenoy N."/>
            <person name="Sisk P."/>
            <person name="Stolte C."/>
            <person name="Sykes S."/>
            <person name="White J."/>
            <person name="Yandava C."/>
            <person name="Wortman J."/>
            <person name="Nusbaum C."/>
            <person name="Birren B."/>
        </authorList>
    </citation>
    <scope>NUCLEOTIDE SEQUENCE [LARGE SCALE GENOMIC DNA]</scope>
    <source>
        <strain evidence="5 6">WAL-19142</strain>
    </source>
</reference>
<dbReference type="Gene3D" id="2.40.50.1020">
    <property type="entry name" value="LytTr DNA-binding domain"/>
    <property type="match status" value="1"/>
</dbReference>
<dbReference type="InterPro" id="IPR046947">
    <property type="entry name" value="LytR-like"/>
</dbReference>
<dbReference type="CDD" id="cd00156">
    <property type="entry name" value="REC"/>
    <property type="match status" value="1"/>
</dbReference>
<dbReference type="PATRIC" id="fig|742734.4.peg.762"/>
<dbReference type="GeneID" id="93165432"/>
<evidence type="ECO:0000313" key="6">
    <source>
        <dbReference type="Proteomes" id="UP000037392"/>
    </source>
</evidence>
<dbReference type="AlphaFoldDB" id="A0A0J9B6R8"/>
<dbReference type="Proteomes" id="UP000037392">
    <property type="component" value="Unassembled WGS sequence"/>
</dbReference>